<keyword evidence="3" id="KW-1185">Reference proteome</keyword>
<dbReference type="EMBL" id="JASPKZ010009500">
    <property type="protein sequence ID" value="KAJ9576683.1"/>
    <property type="molecule type" value="Genomic_DNA"/>
</dbReference>
<feature type="non-terminal residue" evidence="2">
    <location>
        <position position="1"/>
    </location>
</feature>
<evidence type="ECO:0000256" key="1">
    <source>
        <dbReference type="ARBA" id="ARBA00005535"/>
    </source>
</evidence>
<dbReference type="PANTHER" id="PTHR13618">
    <property type="entry name" value="LEUCINE ZIPPER CONTAINING TRANSCRIPTION FACTOR LZF1"/>
    <property type="match status" value="1"/>
</dbReference>
<dbReference type="AlphaFoldDB" id="A0AAD7ZAY6"/>
<dbReference type="Pfam" id="PF10259">
    <property type="entry name" value="Rogdi_lz"/>
    <property type="match status" value="1"/>
</dbReference>
<evidence type="ECO:0000313" key="2">
    <source>
        <dbReference type="EMBL" id="KAJ9576683.1"/>
    </source>
</evidence>
<proteinExistence type="inferred from homology"/>
<organism evidence="2 3">
    <name type="scientific">Diploptera punctata</name>
    <name type="common">Pacific beetle cockroach</name>
    <dbReference type="NCBI Taxonomy" id="6984"/>
    <lineage>
        <taxon>Eukaryota</taxon>
        <taxon>Metazoa</taxon>
        <taxon>Ecdysozoa</taxon>
        <taxon>Arthropoda</taxon>
        <taxon>Hexapoda</taxon>
        <taxon>Insecta</taxon>
        <taxon>Pterygota</taxon>
        <taxon>Neoptera</taxon>
        <taxon>Polyneoptera</taxon>
        <taxon>Dictyoptera</taxon>
        <taxon>Blattodea</taxon>
        <taxon>Blaberoidea</taxon>
        <taxon>Blaberidae</taxon>
        <taxon>Diplopterinae</taxon>
        <taxon>Diploptera</taxon>
    </lineage>
</organism>
<dbReference type="InterPro" id="IPR028241">
    <property type="entry name" value="RAVE2/Rogdi"/>
</dbReference>
<name>A0AAD7ZAY6_DIPPU</name>
<accession>A0AAD7ZAY6</accession>
<sequence>NSINHQFHRLARDRSLPVQTMDCIIKKIPLMLETPHFASIAPTQISTSIAEVAAVFRQLYKLSKKMADSEKEEAANLQMEFEWVLHEEVHAVLGQLHTILLECVRRFPVPLCGNDSPLKQDKFVLTVPPEQLKCIVTLTGDCISHADITFKVQRQQNVTHRTSIQNDNPWKLQQVQDAGNHLQQAILHIENIDKDYIFKSSEEVLHVLGCILGCLQRGRSSLIVPRKRTIDDLMKSRNMKSLAPCLPEDLAISFYIQSHKLIFAVYQLSNVHGTMKFDTHQAECSIPWLNEVLVLFTVALQLCQQLKDKICVFSQYKDFSIGSRSQSALSW</sequence>
<gene>
    <name evidence="2" type="ORF">L9F63_025421</name>
</gene>
<protein>
    <recommendedName>
        <fullName evidence="4">Protein rogdi</fullName>
    </recommendedName>
</protein>
<reference evidence="2" key="2">
    <citation type="submission" date="2023-05" db="EMBL/GenBank/DDBJ databases">
        <authorList>
            <person name="Fouks B."/>
        </authorList>
    </citation>
    <scope>NUCLEOTIDE SEQUENCE</scope>
    <source>
        <strain evidence="2">Stay&amp;Tobe</strain>
        <tissue evidence="2">Testes</tissue>
    </source>
</reference>
<reference evidence="2" key="1">
    <citation type="journal article" date="2023" name="IScience">
        <title>Live-bearing cockroach genome reveals convergent evolutionary mechanisms linked to viviparity in insects and beyond.</title>
        <authorList>
            <person name="Fouks B."/>
            <person name="Harrison M.C."/>
            <person name="Mikhailova A.A."/>
            <person name="Marchal E."/>
            <person name="English S."/>
            <person name="Carruthers M."/>
            <person name="Jennings E.C."/>
            <person name="Chiamaka E.L."/>
            <person name="Frigard R.A."/>
            <person name="Pippel M."/>
            <person name="Attardo G.M."/>
            <person name="Benoit J.B."/>
            <person name="Bornberg-Bauer E."/>
            <person name="Tobe S.S."/>
        </authorList>
    </citation>
    <scope>NUCLEOTIDE SEQUENCE</scope>
    <source>
        <strain evidence="2">Stay&amp;Tobe</strain>
    </source>
</reference>
<evidence type="ECO:0000313" key="3">
    <source>
        <dbReference type="Proteomes" id="UP001233999"/>
    </source>
</evidence>
<comment type="caution">
    <text evidence="2">The sequence shown here is derived from an EMBL/GenBank/DDBJ whole genome shotgun (WGS) entry which is preliminary data.</text>
</comment>
<dbReference type="GO" id="GO:0043291">
    <property type="term" value="C:RAVE complex"/>
    <property type="evidence" value="ECO:0007669"/>
    <property type="project" value="TreeGrafter"/>
</dbReference>
<dbReference type="Proteomes" id="UP001233999">
    <property type="component" value="Unassembled WGS sequence"/>
</dbReference>
<dbReference type="PANTHER" id="PTHR13618:SF1">
    <property type="entry name" value="PROTEIN ROGDI HOMOLOG"/>
    <property type="match status" value="1"/>
</dbReference>
<comment type="similarity">
    <text evidence="1">Belongs to the rogdi family.</text>
</comment>
<evidence type="ECO:0008006" key="4">
    <source>
        <dbReference type="Google" id="ProtNLM"/>
    </source>
</evidence>